<protein>
    <submittedName>
        <fullName evidence="6">Beta-glucosidase 5</fullName>
    </submittedName>
</protein>
<evidence type="ECO:0000256" key="2">
    <source>
        <dbReference type="ARBA" id="ARBA00022801"/>
    </source>
</evidence>
<dbReference type="EMBL" id="JAHWGI010001002">
    <property type="protein sequence ID" value="KAK3920467.1"/>
    <property type="molecule type" value="Genomic_DNA"/>
</dbReference>
<evidence type="ECO:0000256" key="5">
    <source>
        <dbReference type="SAM" id="SignalP"/>
    </source>
</evidence>
<accession>A0AAE1LJK6</accession>
<feature type="signal peptide" evidence="5">
    <location>
        <begin position="1"/>
        <end position="21"/>
    </location>
</feature>
<dbReference type="Proteomes" id="UP001219518">
    <property type="component" value="Unassembled WGS sequence"/>
</dbReference>
<dbReference type="GO" id="GO:0005975">
    <property type="term" value="P:carbohydrate metabolic process"/>
    <property type="evidence" value="ECO:0007669"/>
    <property type="project" value="InterPro"/>
</dbReference>
<evidence type="ECO:0000313" key="6">
    <source>
        <dbReference type="EMBL" id="KAK3920467.1"/>
    </source>
</evidence>
<comment type="similarity">
    <text evidence="1 4">Belongs to the glycosyl hydrolase 1 family.</text>
</comment>
<evidence type="ECO:0000256" key="1">
    <source>
        <dbReference type="ARBA" id="ARBA00010838"/>
    </source>
</evidence>
<dbReference type="PANTHER" id="PTHR10353">
    <property type="entry name" value="GLYCOSYL HYDROLASE"/>
    <property type="match status" value="1"/>
</dbReference>
<dbReference type="InterPro" id="IPR001360">
    <property type="entry name" value="Glyco_hydro_1"/>
</dbReference>
<dbReference type="AlphaFoldDB" id="A0AAE1LJK6"/>
<gene>
    <name evidence="6" type="ORF">KUF71_009738</name>
</gene>
<keyword evidence="3" id="KW-0326">Glycosidase</keyword>
<dbReference type="GO" id="GO:0008422">
    <property type="term" value="F:beta-glucosidase activity"/>
    <property type="evidence" value="ECO:0007669"/>
    <property type="project" value="TreeGrafter"/>
</dbReference>
<comment type="caution">
    <text evidence="6">The sequence shown here is derived from an EMBL/GenBank/DDBJ whole genome shotgun (WGS) entry which is preliminary data.</text>
</comment>
<dbReference type="PANTHER" id="PTHR10353:SF36">
    <property type="entry name" value="LP05116P"/>
    <property type="match status" value="1"/>
</dbReference>
<sequence>MAKTLTLLLLSVAVAVQNLDALPSSVSATDEEDYTVPPGLLIGAGTSALQTEGAWDEEGKAESSADWFFNAVKWPENQTVAADSYHRYKDDVKKAAELKLSLYKFSISWSRVLPTADAKAPNERGVAFYNNLINAIIENGMKPMVVMYHFDHPRILEDEFMGWQSIKMADKFAEYAGFLFKTFGDRVEHWVTINEPNMYCAYFTQLCVQANLRKPEDVNPYECIHYNLLAHMKASQVFRKLGLKGKIGYSALLMYAQPATTSPEDIYAASAFNDLHAGSSLRPVVYGDYPQVYKNMVGGRLLEFTADEKAALAGSADFVGLNIYFGMEASFNRFNNASADGGTSMFLGQMSNDIPFINIAMAGSSDGGPLAAFTTINPDVMRNALLWTHQTYKIPIVITENGYGDVLGLGVHDMQRAAYHSAFLRMLVTTIKQYNVSVVAYSAWSLIDSFEFSGGYSRPFGLVHVDYEHGTLDRSLKDSSKFWIELGEKGYVPYVQPDNASSSERAVSTISVVLISCLTIFSTPWKSQL</sequence>
<evidence type="ECO:0000313" key="7">
    <source>
        <dbReference type="Proteomes" id="UP001219518"/>
    </source>
</evidence>
<proteinExistence type="inferred from homology"/>
<evidence type="ECO:0000256" key="3">
    <source>
        <dbReference type="ARBA" id="ARBA00023295"/>
    </source>
</evidence>
<dbReference type="InterPro" id="IPR017853">
    <property type="entry name" value="GH"/>
</dbReference>
<reference evidence="6" key="2">
    <citation type="journal article" date="2023" name="BMC Genomics">
        <title>Pest status, molecular evolution, and epigenetic factors derived from the genome assembly of Frankliniella fusca, a thysanopteran phytovirus vector.</title>
        <authorList>
            <person name="Catto M.A."/>
            <person name="Labadie P.E."/>
            <person name="Jacobson A.L."/>
            <person name="Kennedy G.G."/>
            <person name="Srinivasan R."/>
            <person name="Hunt B.G."/>
        </authorList>
    </citation>
    <scope>NUCLEOTIDE SEQUENCE</scope>
    <source>
        <strain evidence="6">PL_HMW_Pooled</strain>
    </source>
</reference>
<dbReference type="SUPFAM" id="SSF51445">
    <property type="entry name" value="(Trans)glycosidases"/>
    <property type="match status" value="1"/>
</dbReference>
<dbReference type="Gene3D" id="3.20.20.80">
    <property type="entry name" value="Glycosidases"/>
    <property type="match status" value="1"/>
</dbReference>
<dbReference type="PRINTS" id="PR00131">
    <property type="entry name" value="GLHYDRLASE1"/>
</dbReference>
<keyword evidence="7" id="KW-1185">Reference proteome</keyword>
<organism evidence="6 7">
    <name type="scientific">Frankliniella fusca</name>
    <dbReference type="NCBI Taxonomy" id="407009"/>
    <lineage>
        <taxon>Eukaryota</taxon>
        <taxon>Metazoa</taxon>
        <taxon>Ecdysozoa</taxon>
        <taxon>Arthropoda</taxon>
        <taxon>Hexapoda</taxon>
        <taxon>Insecta</taxon>
        <taxon>Pterygota</taxon>
        <taxon>Neoptera</taxon>
        <taxon>Paraneoptera</taxon>
        <taxon>Thysanoptera</taxon>
        <taxon>Terebrantia</taxon>
        <taxon>Thripoidea</taxon>
        <taxon>Thripidae</taxon>
        <taxon>Frankliniella</taxon>
    </lineage>
</organism>
<reference evidence="6" key="1">
    <citation type="submission" date="2021-07" db="EMBL/GenBank/DDBJ databases">
        <authorList>
            <person name="Catto M.A."/>
            <person name="Jacobson A."/>
            <person name="Kennedy G."/>
            <person name="Labadie P."/>
            <person name="Hunt B.G."/>
            <person name="Srinivasan R."/>
        </authorList>
    </citation>
    <scope>NUCLEOTIDE SEQUENCE</scope>
    <source>
        <strain evidence="6">PL_HMW_Pooled</strain>
        <tissue evidence="6">Head</tissue>
    </source>
</reference>
<keyword evidence="2" id="KW-0378">Hydrolase</keyword>
<keyword evidence="5" id="KW-0732">Signal</keyword>
<dbReference type="Pfam" id="PF00232">
    <property type="entry name" value="Glyco_hydro_1"/>
    <property type="match status" value="1"/>
</dbReference>
<evidence type="ECO:0000256" key="4">
    <source>
        <dbReference type="RuleBase" id="RU003690"/>
    </source>
</evidence>
<name>A0AAE1LJK6_9NEOP</name>
<feature type="chain" id="PRO_5041956191" evidence="5">
    <location>
        <begin position="22"/>
        <end position="529"/>
    </location>
</feature>